<dbReference type="AlphaFoldDB" id="A0A0B7ATY0"/>
<proteinExistence type="predicted"/>
<name>A0A0B7ATY0_9EUPU</name>
<organism evidence="1">
    <name type="scientific">Arion vulgaris</name>
    <dbReference type="NCBI Taxonomy" id="1028688"/>
    <lineage>
        <taxon>Eukaryota</taxon>
        <taxon>Metazoa</taxon>
        <taxon>Spiralia</taxon>
        <taxon>Lophotrochozoa</taxon>
        <taxon>Mollusca</taxon>
        <taxon>Gastropoda</taxon>
        <taxon>Heterobranchia</taxon>
        <taxon>Euthyneura</taxon>
        <taxon>Panpulmonata</taxon>
        <taxon>Eupulmonata</taxon>
        <taxon>Stylommatophora</taxon>
        <taxon>Helicina</taxon>
        <taxon>Arionoidea</taxon>
        <taxon>Arionidae</taxon>
        <taxon>Arion</taxon>
    </lineage>
</organism>
<protein>
    <submittedName>
        <fullName evidence="1">Uncharacterized protein</fullName>
    </submittedName>
</protein>
<sequence length="106" mass="11755">MITSNTNISILLSSKREIFINVTINVVKTNNEETHHSLCCPQRVSVCRGKVLASCSKKHLVCSLMEPPGYSFQLQSLCTDAEIFLCKKVTGAHIVTHRSAIMMSCQ</sequence>
<dbReference type="EMBL" id="HACG01037614">
    <property type="protein sequence ID" value="CEK84479.1"/>
    <property type="molecule type" value="Transcribed_RNA"/>
</dbReference>
<reference evidence="1" key="1">
    <citation type="submission" date="2014-12" db="EMBL/GenBank/DDBJ databases">
        <title>Insight into the proteome of Arion vulgaris.</title>
        <authorList>
            <person name="Aradska J."/>
            <person name="Bulat T."/>
            <person name="Smidak R."/>
            <person name="Sarate P."/>
            <person name="Gangsoo J."/>
            <person name="Sialana F."/>
            <person name="Bilban M."/>
            <person name="Lubec G."/>
        </authorList>
    </citation>
    <scope>NUCLEOTIDE SEQUENCE</scope>
    <source>
        <tissue evidence="1">Skin</tissue>
    </source>
</reference>
<evidence type="ECO:0000313" key="1">
    <source>
        <dbReference type="EMBL" id="CEK84479.1"/>
    </source>
</evidence>
<gene>
    <name evidence="1" type="primary">ORF142819</name>
</gene>
<accession>A0A0B7ATY0</accession>